<comment type="caution">
    <text evidence="2">The sequence shown here is derived from an EMBL/GenBank/DDBJ whole genome shotgun (WGS) entry which is preliminary data.</text>
</comment>
<feature type="chain" id="PRO_5017209291" evidence="1">
    <location>
        <begin position="24"/>
        <end position="52"/>
    </location>
</feature>
<evidence type="ECO:0000313" key="3">
    <source>
        <dbReference type="Proteomes" id="UP000265520"/>
    </source>
</evidence>
<reference evidence="2 3" key="1">
    <citation type="journal article" date="2018" name="Front. Plant Sci.">
        <title>Red Clover (Trifolium pratense) and Zigzag Clover (T. medium) - A Picture of Genomic Similarities and Differences.</title>
        <authorList>
            <person name="Dluhosova J."/>
            <person name="Istvanek J."/>
            <person name="Nedelnik J."/>
            <person name="Repkova J."/>
        </authorList>
    </citation>
    <scope>NUCLEOTIDE SEQUENCE [LARGE SCALE GENOMIC DNA]</scope>
    <source>
        <strain evidence="3">cv. 10/8</strain>
        <tissue evidence="2">Leaf</tissue>
    </source>
</reference>
<sequence length="52" mass="5718">WYGDYKNFWLFLLFGVRWGGGWSCCGVDAMGFGSSAEKGVTDFVLQVVGVGF</sequence>
<keyword evidence="1" id="KW-0732">Signal</keyword>
<keyword evidence="3" id="KW-1185">Reference proteome</keyword>
<feature type="non-terminal residue" evidence="2">
    <location>
        <position position="1"/>
    </location>
</feature>
<accession>A0A392V628</accession>
<feature type="signal peptide" evidence="1">
    <location>
        <begin position="1"/>
        <end position="23"/>
    </location>
</feature>
<evidence type="ECO:0000256" key="1">
    <source>
        <dbReference type="SAM" id="SignalP"/>
    </source>
</evidence>
<dbReference type="Proteomes" id="UP000265520">
    <property type="component" value="Unassembled WGS sequence"/>
</dbReference>
<organism evidence="2 3">
    <name type="scientific">Trifolium medium</name>
    <dbReference type="NCBI Taxonomy" id="97028"/>
    <lineage>
        <taxon>Eukaryota</taxon>
        <taxon>Viridiplantae</taxon>
        <taxon>Streptophyta</taxon>
        <taxon>Embryophyta</taxon>
        <taxon>Tracheophyta</taxon>
        <taxon>Spermatophyta</taxon>
        <taxon>Magnoliopsida</taxon>
        <taxon>eudicotyledons</taxon>
        <taxon>Gunneridae</taxon>
        <taxon>Pentapetalae</taxon>
        <taxon>rosids</taxon>
        <taxon>fabids</taxon>
        <taxon>Fabales</taxon>
        <taxon>Fabaceae</taxon>
        <taxon>Papilionoideae</taxon>
        <taxon>50 kb inversion clade</taxon>
        <taxon>NPAAA clade</taxon>
        <taxon>Hologalegina</taxon>
        <taxon>IRL clade</taxon>
        <taxon>Trifolieae</taxon>
        <taxon>Trifolium</taxon>
    </lineage>
</organism>
<dbReference type="AlphaFoldDB" id="A0A392V628"/>
<name>A0A392V628_9FABA</name>
<protein>
    <submittedName>
        <fullName evidence="2">Uncharacterized protein</fullName>
    </submittedName>
</protein>
<evidence type="ECO:0000313" key="2">
    <source>
        <dbReference type="EMBL" id="MCI82729.1"/>
    </source>
</evidence>
<proteinExistence type="predicted"/>
<dbReference type="EMBL" id="LXQA011050381">
    <property type="protein sequence ID" value="MCI82729.1"/>
    <property type="molecule type" value="Genomic_DNA"/>
</dbReference>